<dbReference type="SUPFAM" id="SSF52172">
    <property type="entry name" value="CheY-like"/>
    <property type="match status" value="1"/>
</dbReference>
<keyword evidence="3" id="KW-0808">Transferase</keyword>
<dbReference type="GO" id="GO:0016301">
    <property type="term" value="F:kinase activity"/>
    <property type="evidence" value="ECO:0007669"/>
    <property type="project" value="UniProtKB-KW"/>
</dbReference>
<dbReference type="RefSeq" id="WP_100758836.1">
    <property type="nucleotide sequence ID" value="NZ_NPDT01000003.1"/>
</dbReference>
<dbReference type="InterPro" id="IPR036890">
    <property type="entry name" value="HATPase_C_sf"/>
</dbReference>
<dbReference type="SUPFAM" id="SSF55874">
    <property type="entry name" value="ATPase domain of HSP90 chaperone/DNA topoisomerase II/histidine kinase"/>
    <property type="match status" value="1"/>
</dbReference>
<reference evidence="3 4" key="1">
    <citation type="submission" date="2017-07" db="EMBL/GenBank/DDBJ databases">
        <title>Leptospira spp. isolated from tropical soils.</title>
        <authorList>
            <person name="Thibeaux R."/>
            <person name="Iraola G."/>
            <person name="Ferres I."/>
            <person name="Bierque E."/>
            <person name="Girault D."/>
            <person name="Soupe-Gilbert M.-E."/>
            <person name="Picardeau M."/>
            <person name="Goarant C."/>
        </authorList>
    </citation>
    <scope>NUCLEOTIDE SEQUENCE [LARGE SCALE GENOMIC DNA]</scope>
    <source>
        <strain evidence="3 4">FH2-C-A2</strain>
    </source>
</reference>
<comment type="caution">
    <text evidence="3">The sequence shown here is derived from an EMBL/GenBank/DDBJ whole genome shotgun (WGS) entry which is preliminary data.</text>
</comment>
<organism evidence="3 4">
    <name type="scientific">Leptospira wolffii</name>
    <dbReference type="NCBI Taxonomy" id="409998"/>
    <lineage>
        <taxon>Bacteria</taxon>
        <taxon>Pseudomonadati</taxon>
        <taxon>Spirochaetota</taxon>
        <taxon>Spirochaetia</taxon>
        <taxon>Leptospirales</taxon>
        <taxon>Leptospiraceae</taxon>
        <taxon>Leptospira</taxon>
    </lineage>
</organism>
<evidence type="ECO:0000313" key="3">
    <source>
        <dbReference type="EMBL" id="PJZ65945.1"/>
    </source>
</evidence>
<keyword evidence="3" id="KW-0418">Kinase</keyword>
<protein>
    <submittedName>
        <fullName evidence="3">Histidine kinase</fullName>
    </submittedName>
</protein>
<dbReference type="CDD" id="cd00156">
    <property type="entry name" value="REC"/>
    <property type="match status" value="1"/>
</dbReference>
<sequence length="433" mass="48410">MVGVAEKTVLILEDAEEIARLYEKYCKKIGVNCEIVNDIPSAVLRMKSSNRQYSVIIVDLVLGDQNGIEFIQKAKEFGSEASIIVQTSQNSPGEIINVMKLGVVDYLIKPVSFAAFEKTIRNAIDLNTDKIAQIQFEKSSREVLRNKLEWLTYKESVRKSDEDSHLISTIRSLSTSLSQGSGIGAIVSLLDLLKLSQDESGKGKIVSNEVLEMLYSNQEIIRKQLDGLSSILTIAEEDNSEERTSTVALMQAFSEKVKSIETQLHKKKLKIRFSRFTVDEHVQINRKWIEMSFQELLLNAIKYSKPGTCIDIFFSLADGYFCFAVKNAVENDQALTDSKKGEVLVTRPFYRILPPVEEYTELEQYGLGLGLTAVDLVVNKHRGIFHIHNVTDHTTGEVEDCVMAKVFLPLDTTNATESRNAGLGFGTLSMACS</sequence>
<dbReference type="AlphaFoldDB" id="A0A2M9ZBW8"/>
<accession>A0A2M9ZBW8</accession>
<gene>
    <name evidence="3" type="ORF">CH371_10465</name>
</gene>
<proteinExistence type="predicted"/>
<dbReference type="InterPro" id="IPR011006">
    <property type="entry name" value="CheY-like_superfamily"/>
</dbReference>
<dbReference type="GO" id="GO:0000156">
    <property type="term" value="F:phosphorelay response regulator activity"/>
    <property type="evidence" value="ECO:0007669"/>
    <property type="project" value="TreeGrafter"/>
</dbReference>
<feature type="modified residue" description="4-aspartylphosphate" evidence="1">
    <location>
        <position position="59"/>
    </location>
</feature>
<dbReference type="InterPro" id="IPR051271">
    <property type="entry name" value="2C-system_Tx_regulators"/>
</dbReference>
<dbReference type="Gene3D" id="3.30.565.10">
    <property type="entry name" value="Histidine kinase-like ATPase, C-terminal domain"/>
    <property type="match status" value="1"/>
</dbReference>
<dbReference type="InterPro" id="IPR001789">
    <property type="entry name" value="Sig_transdc_resp-reg_receiver"/>
</dbReference>
<dbReference type="EMBL" id="NPDT01000003">
    <property type="protein sequence ID" value="PJZ65945.1"/>
    <property type="molecule type" value="Genomic_DNA"/>
</dbReference>
<evidence type="ECO:0000259" key="2">
    <source>
        <dbReference type="PROSITE" id="PS50110"/>
    </source>
</evidence>
<dbReference type="Pfam" id="PF00072">
    <property type="entry name" value="Response_reg"/>
    <property type="match status" value="1"/>
</dbReference>
<keyword evidence="1" id="KW-0597">Phosphoprotein</keyword>
<dbReference type="PROSITE" id="PS50110">
    <property type="entry name" value="RESPONSE_REGULATORY"/>
    <property type="match status" value="1"/>
</dbReference>
<name>A0A2M9ZBW8_9LEPT</name>
<evidence type="ECO:0000313" key="4">
    <source>
        <dbReference type="Proteomes" id="UP000231912"/>
    </source>
</evidence>
<dbReference type="PANTHER" id="PTHR45526">
    <property type="entry name" value="TRANSCRIPTIONAL REGULATORY PROTEIN DPIA"/>
    <property type="match status" value="1"/>
</dbReference>
<dbReference type="SMART" id="SM00448">
    <property type="entry name" value="REC"/>
    <property type="match status" value="1"/>
</dbReference>
<dbReference type="Proteomes" id="UP000231912">
    <property type="component" value="Unassembled WGS sequence"/>
</dbReference>
<evidence type="ECO:0000256" key="1">
    <source>
        <dbReference type="PROSITE-ProRule" id="PRU00169"/>
    </source>
</evidence>
<feature type="domain" description="Response regulatory" evidence="2">
    <location>
        <begin position="8"/>
        <end position="124"/>
    </location>
</feature>
<dbReference type="PANTHER" id="PTHR45526:SF1">
    <property type="entry name" value="TRANSCRIPTIONAL REGULATORY PROTEIN DCUR-RELATED"/>
    <property type="match status" value="1"/>
</dbReference>
<dbReference type="Gene3D" id="3.40.50.2300">
    <property type="match status" value="1"/>
</dbReference>